<evidence type="ECO:0000256" key="1">
    <source>
        <dbReference type="ARBA" id="ARBA00008791"/>
    </source>
</evidence>
<reference evidence="3 4" key="1">
    <citation type="journal article" date="2019" name="Int. J. Syst. Evol. Microbiol.">
        <title>The Global Catalogue of Microorganisms (GCM) 10K type strain sequencing project: providing services to taxonomists for standard genome sequencing and annotation.</title>
        <authorList>
            <consortium name="The Broad Institute Genomics Platform"/>
            <consortium name="The Broad Institute Genome Sequencing Center for Infectious Disease"/>
            <person name="Wu L."/>
            <person name="Ma J."/>
        </authorList>
    </citation>
    <scope>NUCLEOTIDE SEQUENCE [LARGE SCALE GENOMIC DNA]</scope>
    <source>
        <strain evidence="3 4">PSR21</strain>
    </source>
</reference>
<dbReference type="PANTHER" id="PTHR46268:SF6">
    <property type="entry name" value="UNIVERSAL STRESS PROTEIN UP12"/>
    <property type="match status" value="1"/>
</dbReference>
<dbReference type="InterPro" id="IPR014729">
    <property type="entry name" value="Rossmann-like_a/b/a_fold"/>
</dbReference>
<evidence type="ECO:0000259" key="2">
    <source>
        <dbReference type="Pfam" id="PF00582"/>
    </source>
</evidence>
<comment type="similarity">
    <text evidence="1">Belongs to the universal stress protein A family.</text>
</comment>
<feature type="domain" description="UspA" evidence="2">
    <location>
        <begin position="1"/>
        <end position="137"/>
    </location>
</feature>
<dbReference type="InterPro" id="IPR006016">
    <property type="entry name" value="UspA"/>
</dbReference>
<dbReference type="EMBL" id="JBHTBF010000001">
    <property type="protein sequence ID" value="MFC7315189.1"/>
    <property type="molecule type" value="Genomic_DNA"/>
</dbReference>
<dbReference type="Pfam" id="PF00582">
    <property type="entry name" value="Usp"/>
    <property type="match status" value="1"/>
</dbReference>
<dbReference type="PRINTS" id="PR01438">
    <property type="entry name" value="UNVRSLSTRESS"/>
</dbReference>
<sequence>MYDTILVPTDGSNGARVAVEEAFDLAEIHDATVHVLYVVELVYTYDFDPGRLLEQLRAQGERSTREIADAGEERGLDVVTAVERGTPHEVIVNYADEHGVDLVVMGTHGRRGVRRALLGSVTERVLRTADVSVLVTRRADDEAAVDAA</sequence>
<dbReference type="PANTHER" id="PTHR46268">
    <property type="entry name" value="STRESS RESPONSE PROTEIN NHAX"/>
    <property type="match status" value="1"/>
</dbReference>
<dbReference type="GeneID" id="79314147"/>
<dbReference type="InterPro" id="IPR006015">
    <property type="entry name" value="Universal_stress_UspA"/>
</dbReference>
<comment type="caution">
    <text evidence="3">The sequence shown here is derived from an EMBL/GenBank/DDBJ whole genome shotgun (WGS) entry which is preliminary data.</text>
</comment>
<proteinExistence type="inferred from homology"/>
<dbReference type="RefSeq" id="WP_276304595.1">
    <property type="nucleotide sequence ID" value="NZ_CP119992.1"/>
</dbReference>
<protein>
    <submittedName>
        <fullName evidence="3">Universal stress protein</fullName>
    </submittedName>
</protein>
<name>A0ABD6A596_9EURY</name>
<dbReference type="SUPFAM" id="SSF52402">
    <property type="entry name" value="Adenine nucleotide alpha hydrolases-like"/>
    <property type="match status" value="1"/>
</dbReference>
<evidence type="ECO:0000313" key="4">
    <source>
        <dbReference type="Proteomes" id="UP001596547"/>
    </source>
</evidence>
<evidence type="ECO:0000313" key="3">
    <source>
        <dbReference type="EMBL" id="MFC7315189.1"/>
    </source>
</evidence>
<organism evidence="3 4">
    <name type="scientific">Halomarina halobia</name>
    <dbReference type="NCBI Taxonomy" id="3033386"/>
    <lineage>
        <taxon>Archaea</taxon>
        <taxon>Methanobacteriati</taxon>
        <taxon>Methanobacteriota</taxon>
        <taxon>Stenosarchaea group</taxon>
        <taxon>Halobacteria</taxon>
        <taxon>Halobacteriales</taxon>
        <taxon>Natronomonadaceae</taxon>
        <taxon>Halomarina</taxon>
    </lineage>
</organism>
<dbReference type="CDD" id="cd00293">
    <property type="entry name" value="USP-like"/>
    <property type="match status" value="1"/>
</dbReference>
<dbReference type="AlphaFoldDB" id="A0ABD6A596"/>
<dbReference type="Proteomes" id="UP001596547">
    <property type="component" value="Unassembled WGS sequence"/>
</dbReference>
<dbReference type="Gene3D" id="3.40.50.620">
    <property type="entry name" value="HUPs"/>
    <property type="match status" value="1"/>
</dbReference>
<keyword evidence="4" id="KW-1185">Reference proteome</keyword>
<gene>
    <name evidence="3" type="ORF">ACFQPE_00045</name>
</gene>
<accession>A0ABD6A596</accession>